<evidence type="ECO:0000313" key="10">
    <source>
        <dbReference type="EMBL" id="MDH8678261.1"/>
    </source>
</evidence>
<evidence type="ECO:0000256" key="1">
    <source>
        <dbReference type="ARBA" id="ARBA00004429"/>
    </source>
</evidence>
<evidence type="ECO:0000313" key="11">
    <source>
        <dbReference type="Proteomes" id="UP001158045"/>
    </source>
</evidence>
<dbReference type="Pfam" id="PF04389">
    <property type="entry name" value="Peptidase_M28"/>
    <property type="match status" value="1"/>
</dbReference>
<feature type="transmembrane region" description="Helical" evidence="8">
    <location>
        <begin position="724"/>
        <end position="746"/>
    </location>
</feature>
<dbReference type="EMBL" id="JARYZI010000005">
    <property type="protein sequence ID" value="MDH8678261.1"/>
    <property type="molecule type" value="Genomic_DNA"/>
</dbReference>
<dbReference type="InterPro" id="IPR035906">
    <property type="entry name" value="MetI-like_sf"/>
</dbReference>
<feature type="transmembrane region" description="Helical" evidence="8">
    <location>
        <begin position="485"/>
        <end position="503"/>
    </location>
</feature>
<name>A0ABT6NCY5_9FIRM</name>
<feature type="transmembrane region" description="Helical" evidence="8">
    <location>
        <begin position="630"/>
        <end position="654"/>
    </location>
</feature>
<dbReference type="PROSITE" id="PS50928">
    <property type="entry name" value="ABC_TM1"/>
    <property type="match status" value="1"/>
</dbReference>
<keyword evidence="7 8" id="KW-0472">Membrane</keyword>
<gene>
    <name evidence="10" type="ORF">QE109_08890</name>
</gene>
<evidence type="ECO:0000256" key="8">
    <source>
        <dbReference type="RuleBase" id="RU363032"/>
    </source>
</evidence>
<comment type="subcellular location">
    <subcellularLocation>
        <location evidence="1">Cell inner membrane</location>
        <topology evidence="1">Multi-pass membrane protein</topology>
    </subcellularLocation>
    <subcellularLocation>
        <location evidence="8">Cell membrane</location>
        <topology evidence="8">Multi-pass membrane protein</topology>
    </subcellularLocation>
</comment>
<keyword evidence="5 8" id="KW-0812">Transmembrane</keyword>
<feature type="transmembrane region" description="Helical" evidence="8">
    <location>
        <begin position="767"/>
        <end position="789"/>
    </location>
</feature>
<evidence type="ECO:0000256" key="2">
    <source>
        <dbReference type="ARBA" id="ARBA00022448"/>
    </source>
</evidence>
<dbReference type="Gene3D" id="3.50.30.30">
    <property type="match status" value="1"/>
</dbReference>
<evidence type="ECO:0000256" key="3">
    <source>
        <dbReference type="ARBA" id="ARBA00022475"/>
    </source>
</evidence>
<comment type="similarity">
    <text evidence="8">Belongs to the binding-protein-dependent transport system permease family.</text>
</comment>
<keyword evidence="6 8" id="KW-1133">Transmembrane helix</keyword>
<protein>
    <submittedName>
        <fullName evidence="10">ABC transporter permease subunit</fullName>
    </submittedName>
</protein>
<keyword evidence="4" id="KW-0997">Cell inner membrane</keyword>
<keyword evidence="3" id="KW-1003">Cell membrane</keyword>
<dbReference type="Gene3D" id="1.10.3720.10">
    <property type="entry name" value="MetI-like"/>
    <property type="match status" value="1"/>
</dbReference>
<dbReference type="RefSeq" id="WP_281094102.1">
    <property type="nucleotide sequence ID" value="NZ_JARYZI010000005.1"/>
</dbReference>
<evidence type="ECO:0000256" key="5">
    <source>
        <dbReference type="ARBA" id="ARBA00022692"/>
    </source>
</evidence>
<sequence>MKKSVSLLISAVVLIAIIFSFTKKDPFDPSIFMISDVQDNIAKLTSAEFEGRKTGTFGNEKALDFVTAQFESIGLPIYRQAFKSLIPETETESFFSYASLDQLGEWVELKPHEDFKFSSWGPGGSLHYEGEAIFADNNVYKLDPKWMEGKVVITEATPYIGESLKTIMDAGAVGVLYYTSNWMDDPQTFIQQKTLELGPKTGNNFGLGFISREVYTALKLKARENPIKPTTTLPTGTVHGIIDKIKINQTISFDTQYTENLYAILSDNKINREIKTEEDFKALIESNDLLLITANIDHVGRLDDETYFPGALSNASGVASIMEIAKNMSSDAKPNQMIVFAILNAGEVDGQGVKALSSLFEGREDHVQVINLFTLGSEVDPSVYVTGSDVKSSIAKSKMAIIADDLAINLSVLRSQTPTDRYYQSAGISSISIFNYSDISNTLKDDASMVSDAVLSRDLLLLQSYIEMQVYSVNPWQALNSIQKYVLIIVVIYLLMMYLLEVFKYQSVSVEKLYFSTPIQLIKKAGKILTPVSILLLLIFITKLPRDMDVAVVGGNLDTNFSFYLSLKNAISFINNILVNGIDNFDFIFGAFKKSTFLFAASALIAVSFGTLKGMFDAYSEKENSDIRSFVSLTALSVPDILWILMSNMIIIKVGQYVELPVLRHLIFPLITLAIMPTIYVSRISYLAFVKEKTQPYYYALKSRGFSKLRIYCNHLLVPVLENVLTSMLGLASVMISNMIIVEYLFDYKGLANFVLIADKSKDEVTFISLIAAISVLYILFTGLIRFSISFTTSRRKGGSKHV</sequence>
<dbReference type="InterPro" id="IPR000515">
    <property type="entry name" value="MetI-like"/>
</dbReference>
<feature type="transmembrane region" description="Helical" evidence="8">
    <location>
        <begin position="524"/>
        <end position="541"/>
    </location>
</feature>
<feature type="transmembrane region" description="Helical" evidence="8">
    <location>
        <begin position="591"/>
        <end position="610"/>
    </location>
</feature>
<feature type="domain" description="ABC transmembrane type-1" evidence="9">
    <location>
        <begin position="592"/>
        <end position="789"/>
    </location>
</feature>
<proteinExistence type="inferred from homology"/>
<organism evidence="10 11">
    <name type="scientific">Fusibacter bizertensis</name>
    <dbReference type="NCBI Taxonomy" id="1488331"/>
    <lineage>
        <taxon>Bacteria</taxon>
        <taxon>Bacillati</taxon>
        <taxon>Bacillota</taxon>
        <taxon>Clostridia</taxon>
        <taxon>Eubacteriales</taxon>
        <taxon>Eubacteriales Family XII. Incertae Sedis</taxon>
        <taxon>Fusibacter</taxon>
    </lineage>
</organism>
<dbReference type="SUPFAM" id="SSF53187">
    <property type="entry name" value="Zn-dependent exopeptidases"/>
    <property type="match status" value="1"/>
</dbReference>
<keyword evidence="2 8" id="KW-0813">Transport</keyword>
<evidence type="ECO:0000256" key="7">
    <source>
        <dbReference type="ARBA" id="ARBA00023136"/>
    </source>
</evidence>
<dbReference type="SUPFAM" id="SSF161098">
    <property type="entry name" value="MetI-like"/>
    <property type="match status" value="1"/>
</dbReference>
<evidence type="ECO:0000256" key="6">
    <source>
        <dbReference type="ARBA" id="ARBA00022989"/>
    </source>
</evidence>
<dbReference type="Gene3D" id="3.40.630.10">
    <property type="entry name" value="Zn peptidases"/>
    <property type="match status" value="1"/>
</dbReference>
<reference evidence="10 11" key="1">
    <citation type="submission" date="2023-04" db="EMBL/GenBank/DDBJ databases">
        <title>Fusibacter bizertensis strain WBS, isolated from littoral bottom sediments of the Arctic seas - biochemical and genomic analysis.</title>
        <authorList>
            <person name="Brioukhanov A.L."/>
        </authorList>
    </citation>
    <scope>NUCLEOTIDE SEQUENCE [LARGE SCALE GENOMIC DNA]</scope>
    <source>
        <strain evidence="10 11">WBS</strain>
    </source>
</reference>
<evidence type="ECO:0000256" key="4">
    <source>
        <dbReference type="ARBA" id="ARBA00022519"/>
    </source>
</evidence>
<keyword evidence="11" id="KW-1185">Reference proteome</keyword>
<dbReference type="Pfam" id="PF00528">
    <property type="entry name" value="BPD_transp_1"/>
    <property type="match status" value="1"/>
</dbReference>
<dbReference type="Proteomes" id="UP001158045">
    <property type="component" value="Unassembled WGS sequence"/>
</dbReference>
<dbReference type="PANTHER" id="PTHR43163">
    <property type="entry name" value="DIPEPTIDE TRANSPORT SYSTEM PERMEASE PROTEIN DPPB-RELATED"/>
    <property type="match status" value="1"/>
</dbReference>
<dbReference type="PANTHER" id="PTHR43163:SF4">
    <property type="entry name" value="PUTRESCINE EXPORT SYSTEM PERMEASE PROTEIN SAPB"/>
    <property type="match status" value="1"/>
</dbReference>
<accession>A0ABT6NCY5</accession>
<evidence type="ECO:0000259" key="9">
    <source>
        <dbReference type="PROSITE" id="PS50928"/>
    </source>
</evidence>
<dbReference type="InterPro" id="IPR007484">
    <property type="entry name" value="Peptidase_M28"/>
</dbReference>
<feature type="transmembrane region" description="Helical" evidence="8">
    <location>
        <begin position="666"/>
        <end position="689"/>
    </location>
</feature>
<comment type="caution">
    <text evidence="10">The sequence shown here is derived from an EMBL/GenBank/DDBJ whole genome shotgun (WGS) entry which is preliminary data.</text>
</comment>